<dbReference type="STRING" id="1444770.AF72_11280"/>
<dbReference type="OrthoDB" id="7820209at2"/>
<feature type="domain" description="ABC-three component systems C-terminal" evidence="2">
    <location>
        <begin position="171"/>
        <end position="276"/>
    </location>
</feature>
<accession>Z9JHV2</accession>
<evidence type="ECO:0008006" key="5">
    <source>
        <dbReference type="Google" id="ProtNLM"/>
    </source>
</evidence>
<feature type="domain" description="Restriction endonuclease type IV Mrr" evidence="1">
    <location>
        <begin position="7"/>
        <end position="124"/>
    </location>
</feature>
<dbReference type="GO" id="GO:0003677">
    <property type="term" value="F:DNA binding"/>
    <property type="evidence" value="ECO:0007669"/>
    <property type="project" value="InterPro"/>
</dbReference>
<dbReference type="Pfam" id="PF04471">
    <property type="entry name" value="Mrr_cat"/>
    <property type="match status" value="1"/>
</dbReference>
<evidence type="ECO:0000259" key="1">
    <source>
        <dbReference type="Pfam" id="PF04471"/>
    </source>
</evidence>
<proteinExistence type="predicted"/>
<evidence type="ECO:0000259" key="2">
    <source>
        <dbReference type="Pfam" id="PF20279"/>
    </source>
</evidence>
<evidence type="ECO:0000313" key="4">
    <source>
        <dbReference type="Proteomes" id="UP000020406"/>
    </source>
</evidence>
<dbReference type="Proteomes" id="UP000020406">
    <property type="component" value="Unassembled WGS sequence"/>
</dbReference>
<name>Z9JHV2_9GAMM</name>
<reference evidence="3 4" key="1">
    <citation type="journal article" date="2014" name="Genome Announc.">
        <title>Draft Genome Sequence of Xylella fastidiosa Pear Leaf Scorch Strain in Taiwan.</title>
        <authorList>
            <person name="Su C.C."/>
            <person name="Deng W.L."/>
            <person name="Jan F.J."/>
            <person name="Chang C.J."/>
            <person name="Huang H."/>
            <person name="Chen J."/>
        </authorList>
    </citation>
    <scope>NUCLEOTIDE SEQUENCE [LARGE SCALE GENOMIC DNA]</scope>
    <source>
        <strain evidence="3 4">PLS229</strain>
    </source>
</reference>
<protein>
    <recommendedName>
        <fullName evidence="5">Restriction endonuclease type IV Mrr domain-containing protein</fullName>
    </recommendedName>
</protein>
<dbReference type="GO" id="GO:0009307">
    <property type="term" value="P:DNA restriction-modification system"/>
    <property type="evidence" value="ECO:0007669"/>
    <property type="project" value="InterPro"/>
</dbReference>
<comment type="caution">
    <text evidence="3">The sequence shown here is derived from an EMBL/GenBank/DDBJ whole genome shotgun (WGS) entry which is preliminary data.</text>
</comment>
<dbReference type="InterPro" id="IPR007560">
    <property type="entry name" value="Restrct_endonuc_IV_Mrr"/>
</dbReference>
<dbReference type="Pfam" id="PF20279">
    <property type="entry name" value="CTD12"/>
    <property type="match status" value="1"/>
</dbReference>
<dbReference type="InterPro" id="IPR046917">
    <property type="entry name" value="ABC-3C_CTD12"/>
</dbReference>
<dbReference type="AlphaFoldDB" id="Z9JHV2"/>
<dbReference type="PATRIC" id="fig|1444770.3.peg.2665"/>
<gene>
    <name evidence="3" type="ORF">AF72_11280</name>
</gene>
<evidence type="ECO:0000313" key="3">
    <source>
        <dbReference type="EMBL" id="EWS77342.1"/>
    </source>
</evidence>
<dbReference type="EMBL" id="JDSQ01000022">
    <property type="protein sequence ID" value="EWS77342.1"/>
    <property type="molecule type" value="Genomic_DNA"/>
</dbReference>
<sequence length="284" mass="32447">MKFRYEDMSPDQFEALIVSLCREMLGIGVKGFTKGPDGGCDAKFIGTAECYPSKAAPWKGTMIIQAKHTNGYNCSCSDTDFYSEKSKHTVIAKEIPRIKKLRADQQLDYYMLFTNRRLSGIAEKDITTYISKQCDIPVASICLCGVDELERHLNDFPEAADKEKMHLYLMDAPLTVNSDLLAEIVEALARFKKDGGEVLLRDASPTMRVAYERKNTLNKMTEEYAKEWRNSFLKDTTQIRDFLAAPENRELMQKYQCVIDDFKFNIIAKRKDYDTLEVKDAASD</sequence>
<dbReference type="GO" id="GO:0004519">
    <property type="term" value="F:endonuclease activity"/>
    <property type="evidence" value="ECO:0007669"/>
    <property type="project" value="InterPro"/>
</dbReference>
<organism evidence="3 4">
    <name type="scientific">Xylella taiwanensis</name>
    <dbReference type="NCBI Taxonomy" id="1444770"/>
    <lineage>
        <taxon>Bacteria</taxon>
        <taxon>Pseudomonadati</taxon>
        <taxon>Pseudomonadota</taxon>
        <taxon>Gammaproteobacteria</taxon>
        <taxon>Lysobacterales</taxon>
        <taxon>Lysobacteraceae</taxon>
        <taxon>Xylella</taxon>
    </lineage>
</organism>
<dbReference type="eggNOG" id="ENOG502Z9QR">
    <property type="taxonomic scope" value="Bacteria"/>
</dbReference>